<dbReference type="InterPro" id="IPR052412">
    <property type="entry name" value="CC-Dev_Transcription_Reg"/>
</dbReference>
<feature type="region of interest" description="Disordered" evidence="6">
    <location>
        <begin position="1"/>
        <end position="124"/>
    </location>
</feature>
<dbReference type="GO" id="GO:0000981">
    <property type="term" value="F:DNA-binding transcription factor activity, RNA polymerase II-specific"/>
    <property type="evidence" value="ECO:0007669"/>
    <property type="project" value="TreeGrafter"/>
</dbReference>
<keyword evidence="9" id="KW-1185">Reference proteome</keyword>
<evidence type="ECO:0000259" key="7">
    <source>
        <dbReference type="Pfam" id="PF25981"/>
    </source>
</evidence>
<feature type="compositionally biased region" description="Polar residues" evidence="6">
    <location>
        <begin position="200"/>
        <end position="218"/>
    </location>
</feature>
<keyword evidence="3" id="KW-0238">DNA-binding</keyword>
<sequence>QKVKAQVANIPLASVGSNTGGSGLEEEELDDKPKFILAPTPAQLGKAPRQKRLNSTGQITAIGDTPPQLSPDNKMAPPQHPSGETKVSPGGCNSCDGDSALLATTGGNQQMTSVPPSPNEKKSFFKKNIEDGMDKVLEEVNFEKKFGALPEFNPDEVQSPSINANTVPSVPSSPRTFISSYRKKRKHSTGGDESEAETPISVTPHLTPSLTPSSTLQGSKFFPPDFNPETFKAVGEPRSDKSEVDSPAGGRSPRTPKTPRDADKSHSSLRHILDQRRTLVMQLFSEYGWFPSGQAVAAFQLRYSDIFPTKNCLILKIREVRQKVHQNTPNTPGVPSSPNPAAAASHASANQSQLTHNNHHNARSSLTATVPTSSQATTTLPVTT</sequence>
<feature type="compositionally biased region" description="Basic and acidic residues" evidence="6">
    <location>
        <begin position="258"/>
        <end position="269"/>
    </location>
</feature>
<name>A0AAW0XSU5_CHEQU</name>
<dbReference type="PANTHER" id="PTHR13059:SF13">
    <property type="entry name" value="PROTEIN CAPICUA HOMOLOG"/>
    <property type="match status" value="1"/>
</dbReference>
<dbReference type="Proteomes" id="UP001445076">
    <property type="component" value="Unassembled WGS sequence"/>
</dbReference>
<dbReference type="Pfam" id="PF25981">
    <property type="entry name" value="HTH_Cic_C"/>
    <property type="match status" value="1"/>
</dbReference>
<feature type="non-terminal residue" evidence="8">
    <location>
        <position position="1"/>
    </location>
</feature>
<feature type="compositionally biased region" description="Polar residues" evidence="6">
    <location>
        <begin position="156"/>
        <end position="179"/>
    </location>
</feature>
<evidence type="ECO:0000313" key="9">
    <source>
        <dbReference type="Proteomes" id="UP001445076"/>
    </source>
</evidence>
<dbReference type="GO" id="GO:0000977">
    <property type="term" value="F:RNA polymerase II transcription regulatory region sequence-specific DNA binding"/>
    <property type="evidence" value="ECO:0007669"/>
    <property type="project" value="TreeGrafter"/>
</dbReference>
<keyword evidence="4" id="KW-0804">Transcription</keyword>
<dbReference type="PANTHER" id="PTHR13059">
    <property type="entry name" value="HMG-BOX TRANSCRIPTION FACTOR BBX"/>
    <property type="match status" value="1"/>
</dbReference>
<dbReference type="GO" id="GO:0005634">
    <property type="term" value="C:nucleus"/>
    <property type="evidence" value="ECO:0007669"/>
    <property type="project" value="TreeGrafter"/>
</dbReference>
<keyword evidence="1" id="KW-0597">Phosphoprotein</keyword>
<evidence type="ECO:0000256" key="3">
    <source>
        <dbReference type="ARBA" id="ARBA00023125"/>
    </source>
</evidence>
<feature type="domain" description="Protein capicua homolog-like C-terminal tri-helical" evidence="7">
    <location>
        <begin position="272"/>
        <end position="324"/>
    </location>
</feature>
<keyword evidence="5" id="KW-0539">Nucleus</keyword>
<accession>A0AAW0XSU5</accession>
<evidence type="ECO:0000256" key="5">
    <source>
        <dbReference type="ARBA" id="ARBA00023242"/>
    </source>
</evidence>
<dbReference type="EMBL" id="JARKIK010000027">
    <property type="protein sequence ID" value="KAK8742720.1"/>
    <property type="molecule type" value="Genomic_DNA"/>
</dbReference>
<protein>
    <recommendedName>
        <fullName evidence="7">Protein capicua homolog-like C-terminal tri-helical domain-containing protein</fullName>
    </recommendedName>
</protein>
<reference evidence="8 9" key="1">
    <citation type="journal article" date="2024" name="BMC Genomics">
        <title>Genome assembly of redclaw crayfish (Cherax quadricarinatus) provides insights into its immune adaptation and hypoxia tolerance.</title>
        <authorList>
            <person name="Liu Z."/>
            <person name="Zheng J."/>
            <person name="Li H."/>
            <person name="Fang K."/>
            <person name="Wang S."/>
            <person name="He J."/>
            <person name="Zhou D."/>
            <person name="Weng S."/>
            <person name="Chi M."/>
            <person name="Gu Z."/>
            <person name="He J."/>
            <person name="Li F."/>
            <person name="Wang M."/>
        </authorList>
    </citation>
    <scope>NUCLEOTIDE SEQUENCE [LARGE SCALE GENOMIC DNA]</scope>
    <source>
        <strain evidence="8">ZL_2023a</strain>
    </source>
</reference>
<feature type="region of interest" description="Disordered" evidence="6">
    <location>
        <begin position="326"/>
        <end position="384"/>
    </location>
</feature>
<feature type="compositionally biased region" description="Polar residues" evidence="6">
    <location>
        <begin position="105"/>
        <end position="114"/>
    </location>
</feature>
<evidence type="ECO:0000256" key="6">
    <source>
        <dbReference type="SAM" id="MobiDB-lite"/>
    </source>
</evidence>
<dbReference type="InterPro" id="IPR058606">
    <property type="entry name" value="HTH_Cic_C"/>
</dbReference>
<keyword evidence="2" id="KW-0805">Transcription regulation</keyword>
<evidence type="ECO:0000256" key="1">
    <source>
        <dbReference type="ARBA" id="ARBA00022553"/>
    </source>
</evidence>
<feature type="compositionally biased region" description="Low complexity" evidence="6">
    <location>
        <begin position="339"/>
        <end position="353"/>
    </location>
</feature>
<dbReference type="AlphaFoldDB" id="A0AAW0XSU5"/>
<evidence type="ECO:0000256" key="2">
    <source>
        <dbReference type="ARBA" id="ARBA00023015"/>
    </source>
</evidence>
<feature type="compositionally biased region" description="Polar residues" evidence="6">
    <location>
        <begin position="363"/>
        <end position="384"/>
    </location>
</feature>
<feature type="compositionally biased region" description="Basic and acidic residues" evidence="6">
    <location>
        <begin position="235"/>
        <end position="244"/>
    </location>
</feature>
<evidence type="ECO:0000313" key="8">
    <source>
        <dbReference type="EMBL" id="KAK8742720.1"/>
    </source>
</evidence>
<organism evidence="8 9">
    <name type="scientific">Cherax quadricarinatus</name>
    <name type="common">Australian red claw crayfish</name>
    <dbReference type="NCBI Taxonomy" id="27406"/>
    <lineage>
        <taxon>Eukaryota</taxon>
        <taxon>Metazoa</taxon>
        <taxon>Ecdysozoa</taxon>
        <taxon>Arthropoda</taxon>
        <taxon>Crustacea</taxon>
        <taxon>Multicrustacea</taxon>
        <taxon>Malacostraca</taxon>
        <taxon>Eumalacostraca</taxon>
        <taxon>Eucarida</taxon>
        <taxon>Decapoda</taxon>
        <taxon>Pleocyemata</taxon>
        <taxon>Astacidea</taxon>
        <taxon>Parastacoidea</taxon>
        <taxon>Parastacidae</taxon>
        <taxon>Cherax</taxon>
    </lineage>
</organism>
<evidence type="ECO:0000256" key="4">
    <source>
        <dbReference type="ARBA" id="ARBA00023163"/>
    </source>
</evidence>
<proteinExistence type="predicted"/>
<comment type="caution">
    <text evidence="8">The sequence shown here is derived from an EMBL/GenBank/DDBJ whole genome shotgun (WGS) entry which is preliminary data.</text>
</comment>
<gene>
    <name evidence="8" type="ORF">OTU49_001641</name>
</gene>
<feature type="region of interest" description="Disordered" evidence="6">
    <location>
        <begin position="150"/>
        <end position="269"/>
    </location>
</feature>